<dbReference type="RefSeq" id="WP_035165984.1">
    <property type="nucleotide sequence ID" value="NZ_CP018906.1"/>
</dbReference>
<keyword evidence="2" id="KW-1185">Reference proteome</keyword>
<name>A0A1S6QGP0_9LACO</name>
<dbReference type="Gene3D" id="3.40.50.2000">
    <property type="entry name" value="Glycogen Phosphorylase B"/>
    <property type="match status" value="2"/>
</dbReference>
<reference evidence="1 2" key="1">
    <citation type="journal article" date="2015" name="Genome Announc.">
        <title>Genome Sequence of Lactobacillus curieae CCTCC M 2011381T, a Novel Producer of Gamma-aminobutyric Acid.</title>
        <authorList>
            <person name="Wang Y."/>
            <person name="Wang Y."/>
            <person name="Lang C."/>
            <person name="Wei D."/>
            <person name="Xu P."/>
            <person name="Xie J."/>
        </authorList>
    </citation>
    <scope>NUCLEOTIDE SEQUENCE [LARGE SCALE GENOMIC DNA]</scope>
    <source>
        <strain evidence="1 2">CCTCC M 2011381</strain>
    </source>
</reference>
<dbReference type="Proteomes" id="UP000030361">
    <property type="component" value="Chromosome"/>
</dbReference>
<accession>A0A1S6QGP0</accession>
<evidence type="ECO:0008006" key="3">
    <source>
        <dbReference type="Google" id="ProtNLM"/>
    </source>
</evidence>
<evidence type="ECO:0000313" key="2">
    <source>
        <dbReference type="Proteomes" id="UP000030361"/>
    </source>
</evidence>
<proteinExistence type="predicted"/>
<evidence type="ECO:0000313" key="1">
    <source>
        <dbReference type="EMBL" id="AQW20777.1"/>
    </source>
</evidence>
<protein>
    <recommendedName>
        <fullName evidence="3">Glycosyltransferase</fullName>
    </recommendedName>
</protein>
<dbReference type="Pfam" id="PF13692">
    <property type="entry name" value="Glyco_trans_1_4"/>
    <property type="match status" value="1"/>
</dbReference>
<sequence length="489" mass="55026">MEYLILDTVSDAKFEQNNTLKQQISILKQAGSDFKVLTRDYNRYQAKHLKELGIAEDKVVNMFDFFQNAVNIPHAQPTIHDLPQIPAEAYEIQPHGSNFNELRDGGKLLAHQQVMPETFGQVDYIRYYDQYGNYSTIEYYDVRGFKTMEQYFHPNGQVAYEFWYKPSGERVVEAIYMFGPDKKEVINTSWHVNDFKGDSYELDNIDQLFSLFLNEQIADDDQARLINDTPDSIHLLSSDLIGNPEIYLKLSQVNDRDAIKKYLEITPAAKLLVDTDDQAAIIEPLGAPVFVDPEYGLTNTELLRSYADITKRLPENVIAFTDLRSSEEINTLINAWRIVHEANDTATLTIVGSPIGATNLTPIFNKLKELNLFELVSIQLDAKKVPEVYDRSTLMLLPSTMYGTTSNVAEAALRSIQTVVVDDNELAAWVASIGAGSTVEKDAVNLADAIINLVKNPETLIKASQAAHSATNQLSLENSVAKWEAVLNN</sequence>
<dbReference type="SUPFAM" id="SSF53756">
    <property type="entry name" value="UDP-Glycosyltransferase/glycogen phosphorylase"/>
    <property type="match status" value="1"/>
</dbReference>
<gene>
    <name evidence="1" type="ORF">PL11_002040</name>
</gene>
<dbReference type="eggNOG" id="COG0438">
    <property type="taxonomic scope" value="Bacteria"/>
</dbReference>
<organism evidence="1 2">
    <name type="scientific">Lentilactobacillus curieae</name>
    <dbReference type="NCBI Taxonomy" id="1138822"/>
    <lineage>
        <taxon>Bacteria</taxon>
        <taxon>Bacillati</taxon>
        <taxon>Bacillota</taxon>
        <taxon>Bacilli</taxon>
        <taxon>Lactobacillales</taxon>
        <taxon>Lactobacillaceae</taxon>
        <taxon>Lentilactobacillus</taxon>
    </lineage>
</organism>
<dbReference type="AlphaFoldDB" id="A0A1S6QGP0"/>
<dbReference type="KEGG" id="lcu:PL11_002040"/>
<dbReference type="EMBL" id="CP018906">
    <property type="protein sequence ID" value="AQW20777.1"/>
    <property type="molecule type" value="Genomic_DNA"/>
</dbReference>